<dbReference type="InterPro" id="IPR019426">
    <property type="entry name" value="7TM_GPCR_serpentine_rcpt_Srv"/>
</dbReference>
<protein>
    <recommendedName>
        <fullName evidence="6">G-protein coupled receptors family 1 profile domain-containing protein</fullName>
    </recommendedName>
</protein>
<evidence type="ECO:0000259" key="6">
    <source>
        <dbReference type="PROSITE" id="PS50262"/>
    </source>
</evidence>
<feature type="transmembrane region" description="Helical" evidence="5">
    <location>
        <begin position="85"/>
        <end position="109"/>
    </location>
</feature>
<keyword evidence="3 5" id="KW-1133">Transmembrane helix</keyword>
<feature type="domain" description="G-protein coupled receptors family 1 profile" evidence="6">
    <location>
        <begin position="594"/>
        <end position="850"/>
    </location>
</feature>
<name>A0A8S1HNW1_9PELO</name>
<feature type="transmembrane region" description="Helical" evidence="5">
    <location>
        <begin position="581"/>
        <end position="603"/>
    </location>
</feature>
<feature type="transmembrane region" description="Helical" evidence="5">
    <location>
        <begin position="6"/>
        <end position="31"/>
    </location>
</feature>
<feature type="transmembrane region" description="Helical" evidence="5">
    <location>
        <begin position="130"/>
        <end position="151"/>
    </location>
</feature>
<dbReference type="InterPro" id="IPR017452">
    <property type="entry name" value="GPCR_Rhodpsn_7TM"/>
</dbReference>
<feature type="transmembrane region" description="Helical" evidence="5">
    <location>
        <begin position="171"/>
        <end position="195"/>
    </location>
</feature>
<evidence type="ECO:0000313" key="7">
    <source>
        <dbReference type="EMBL" id="CAD6196923.1"/>
    </source>
</evidence>
<feature type="transmembrane region" description="Helical" evidence="5">
    <location>
        <begin position="830"/>
        <end position="853"/>
    </location>
</feature>
<comment type="caution">
    <text evidence="7">The sequence shown here is derived from an EMBL/GenBank/DDBJ whole genome shotgun (WGS) entry which is preliminary data.</text>
</comment>
<dbReference type="Gene3D" id="1.20.1070.10">
    <property type="entry name" value="Rhodopsin 7-helix transmembrane proteins"/>
    <property type="match status" value="3"/>
</dbReference>
<reference evidence="7" key="1">
    <citation type="submission" date="2020-10" db="EMBL/GenBank/DDBJ databases">
        <authorList>
            <person name="Kikuchi T."/>
        </authorList>
    </citation>
    <scope>NUCLEOTIDE SEQUENCE</scope>
    <source>
        <strain evidence="7">NKZ352</strain>
    </source>
</reference>
<feature type="transmembrane region" description="Helical" evidence="5">
    <location>
        <begin position="43"/>
        <end position="65"/>
    </location>
</feature>
<accession>A0A8S1HNW1</accession>
<feature type="transmembrane region" description="Helical" evidence="5">
    <location>
        <begin position="351"/>
        <end position="374"/>
    </location>
</feature>
<feature type="transmembrane region" description="Helical" evidence="5">
    <location>
        <begin position="483"/>
        <end position="507"/>
    </location>
</feature>
<evidence type="ECO:0000313" key="8">
    <source>
        <dbReference type="Proteomes" id="UP000835052"/>
    </source>
</evidence>
<dbReference type="OrthoDB" id="5872870at2759"/>
<keyword evidence="2 5" id="KW-0812">Transmembrane</keyword>
<dbReference type="PROSITE" id="PS50262">
    <property type="entry name" value="G_PROTEIN_RECEP_F1_2"/>
    <property type="match status" value="3"/>
</dbReference>
<sequence>MRTPNWQIYLFTIQTIITLPFYTTLIVSLIVWRRRNNVFRSPYYTITLAQVLPDFLIVATYLLFWMAKFLHIGNEFVFKYQDYFFADYIMIQAPLLLIMKAFAVAAIAIQRYISLCCHTSWLHQKVTKCPPWIIYLVIWGPPILICSPIWINSEAKIIDSETLTFIVPETVTRISAMTNLLTLTPIFFIVFLLYARIFEYLVVNRELLKRLSLIMILKLFENWKSDKKLNQERRLSFQVLPLIFSFVLIYAYAVACLIINELGRPDLLIAYMHPNYPVIMSTFAFINPWTLLILNSDVRRNLFGSSNTNFLVLPDFLIVATYLLLWMARFFHIGNEFVFKYQDYFFADYIMVQSTLLLIMKAFAVAAIAIQRYISLCCHTSWLHQKMTACPPWIIYLVIWGPPILICSPIWIIGEGKIVDSETLTFNVPESVSRMSSIINLLTMTPIFFIVFLLYARIFKYLIVNRELLKRKSDKKLNQERRLSLQVFPLVLAFVVIYATNVVALILGQLGRLDLISAYVYPSYPVIMSTFAFINPWTLLILNSDVRRNLFGSQNSSFPETSSRPAVQAIRVMLTPTWQNYLFAIETIFTVPFYTTLTVSLIVWRRGNPVFRSPYYTMTLAQVLPDFLIVATYSLLWTARFFHIGNEFVFKYQEYFFAKHIMIQPTLLLIMKAFAVAAIAIQRYISLCCHTSWLHQKVTKCPPWIIYLVIWGPPILICTPIWIIGEGKFVDSETLAFSAPEFVSKMCSMTNLLTLTPNFFIVFLLYARIFKYLVVNRELMKRKSDKKLNQERRLSLQVFPLVFAFVFIYAINVFSLIISQLGRLDLLSTYVFPNYAVIMSNFAFINPWTLLILNSDVRRNLFGSSNTNFLVTFREFYRS</sequence>
<dbReference type="GO" id="GO:0016020">
    <property type="term" value="C:membrane"/>
    <property type="evidence" value="ECO:0007669"/>
    <property type="project" value="UniProtKB-SubCell"/>
</dbReference>
<dbReference type="PANTHER" id="PTHR24224:SF17">
    <property type="entry name" value="G-PROTEIN COUPLED RECEPTORS FAMILY 1 PROFILE DOMAIN-CONTAINING PROTEIN"/>
    <property type="match status" value="1"/>
</dbReference>
<proteinExistence type="predicted"/>
<evidence type="ECO:0000256" key="4">
    <source>
        <dbReference type="ARBA" id="ARBA00023136"/>
    </source>
</evidence>
<evidence type="ECO:0000256" key="1">
    <source>
        <dbReference type="ARBA" id="ARBA00004370"/>
    </source>
</evidence>
<feature type="transmembrane region" description="Helical" evidence="5">
    <location>
        <begin position="438"/>
        <end position="463"/>
    </location>
</feature>
<comment type="subcellular location">
    <subcellularLocation>
        <location evidence="1">Membrane</location>
    </subcellularLocation>
</comment>
<feature type="transmembrane region" description="Helical" evidence="5">
    <location>
        <begin position="394"/>
        <end position="414"/>
    </location>
</feature>
<evidence type="ECO:0000256" key="3">
    <source>
        <dbReference type="ARBA" id="ARBA00022989"/>
    </source>
</evidence>
<dbReference type="Pfam" id="PF10323">
    <property type="entry name" value="7TM_GPCR_Srv"/>
    <property type="match status" value="3"/>
</dbReference>
<dbReference type="PANTHER" id="PTHR24224">
    <property type="entry name" value="CARDIOACCELERATORY PEPTIDE RECEPTOR-RELATED"/>
    <property type="match status" value="1"/>
</dbReference>
<gene>
    <name evidence="7" type="ORF">CAUJ_LOCUS12834</name>
</gene>
<feature type="transmembrane region" description="Helical" evidence="5">
    <location>
        <begin position="615"/>
        <end position="636"/>
    </location>
</feature>
<feature type="domain" description="G-protein coupled receptors family 1 profile" evidence="6">
    <location>
        <begin position="23"/>
        <end position="291"/>
    </location>
</feature>
<evidence type="ECO:0000256" key="5">
    <source>
        <dbReference type="SAM" id="Phobius"/>
    </source>
</evidence>
<feature type="transmembrane region" description="Helical" evidence="5">
    <location>
        <begin position="279"/>
        <end position="298"/>
    </location>
</feature>
<evidence type="ECO:0000256" key="2">
    <source>
        <dbReference type="ARBA" id="ARBA00022692"/>
    </source>
</evidence>
<keyword evidence="8" id="KW-1185">Reference proteome</keyword>
<feature type="transmembrane region" description="Helical" evidence="5">
    <location>
        <begin position="310"/>
        <end position="331"/>
    </location>
</feature>
<feature type="transmembrane region" description="Helical" evidence="5">
    <location>
        <begin position="704"/>
        <end position="725"/>
    </location>
</feature>
<dbReference type="AlphaFoldDB" id="A0A8S1HNW1"/>
<keyword evidence="4 5" id="KW-0472">Membrane</keyword>
<feature type="transmembrane region" description="Helical" evidence="5">
    <location>
        <begin position="755"/>
        <end position="775"/>
    </location>
</feature>
<feature type="transmembrane region" description="Helical" evidence="5">
    <location>
        <begin position="796"/>
        <end position="818"/>
    </location>
</feature>
<feature type="domain" description="G-protein coupled receptors family 1 profile" evidence="6">
    <location>
        <begin position="286"/>
        <end position="539"/>
    </location>
</feature>
<dbReference type="Proteomes" id="UP000835052">
    <property type="component" value="Unassembled WGS sequence"/>
</dbReference>
<dbReference type="SUPFAM" id="SSF81321">
    <property type="entry name" value="Family A G protein-coupled receptor-like"/>
    <property type="match status" value="3"/>
</dbReference>
<organism evidence="7 8">
    <name type="scientific">Caenorhabditis auriculariae</name>
    <dbReference type="NCBI Taxonomy" id="2777116"/>
    <lineage>
        <taxon>Eukaryota</taxon>
        <taxon>Metazoa</taxon>
        <taxon>Ecdysozoa</taxon>
        <taxon>Nematoda</taxon>
        <taxon>Chromadorea</taxon>
        <taxon>Rhabditida</taxon>
        <taxon>Rhabditina</taxon>
        <taxon>Rhabditomorpha</taxon>
        <taxon>Rhabditoidea</taxon>
        <taxon>Rhabditidae</taxon>
        <taxon>Peloderinae</taxon>
        <taxon>Caenorhabditis</taxon>
    </lineage>
</organism>
<dbReference type="EMBL" id="CAJGYM010000082">
    <property type="protein sequence ID" value="CAD6196923.1"/>
    <property type="molecule type" value="Genomic_DNA"/>
</dbReference>
<feature type="transmembrane region" description="Helical" evidence="5">
    <location>
        <begin position="237"/>
        <end position="259"/>
    </location>
</feature>
<dbReference type="InterPro" id="IPR052665">
    <property type="entry name" value="Neuropeptide-GPCR"/>
</dbReference>